<dbReference type="EMBL" id="JAACJL010000057">
    <property type="protein sequence ID" value="KAF4611515.1"/>
    <property type="molecule type" value="Genomic_DNA"/>
</dbReference>
<evidence type="ECO:0000256" key="2">
    <source>
        <dbReference type="SAM" id="MobiDB-lite"/>
    </source>
</evidence>
<reference evidence="3 4" key="1">
    <citation type="submission" date="2019-12" db="EMBL/GenBank/DDBJ databases">
        <authorList>
            <person name="Floudas D."/>
            <person name="Bentzer J."/>
            <person name="Ahren D."/>
            <person name="Johansson T."/>
            <person name="Persson P."/>
            <person name="Tunlid A."/>
        </authorList>
    </citation>
    <scope>NUCLEOTIDE SEQUENCE [LARGE SCALE GENOMIC DNA]</scope>
    <source>
        <strain evidence="3 4">CBS 102.39</strain>
    </source>
</reference>
<feature type="region of interest" description="Disordered" evidence="2">
    <location>
        <begin position="81"/>
        <end position="112"/>
    </location>
</feature>
<keyword evidence="1" id="KW-0175">Coiled coil</keyword>
<evidence type="ECO:0000313" key="4">
    <source>
        <dbReference type="Proteomes" id="UP000521872"/>
    </source>
</evidence>
<evidence type="ECO:0000256" key="1">
    <source>
        <dbReference type="SAM" id="Coils"/>
    </source>
</evidence>
<dbReference type="Proteomes" id="UP000521872">
    <property type="component" value="Unassembled WGS sequence"/>
</dbReference>
<organism evidence="3 4">
    <name type="scientific">Agrocybe pediades</name>
    <dbReference type="NCBI Taxonomy" id="84607"/>
    <lineage>
        <taxon>Eukaryota</taxon>
        <taxon>Fungi</taxon>
        <taxon>Dikarya</taxon>
        <taxon>Basidiomycota</taxon>
        <taxon>Agaricomycotina</taxon>
        <taxon>Agaricomycetes</taxon>
        <taxon>Agaricomycetidae</taxon>
        <taxon>Agaricales</taxon>
        <taxon>Agaricineae</taxon>
        <taxon>Strophariaceae</taxon>
        <taxon>Agrocybe</taxon>
    </lineage>
</organism>
<evidence type="ECO:0000313" key="3">
    <source>
        <dbReference type="EMBL" id="KAF4611515.1"/>
    </source>
</evidence>
<accession>A0A8H4QIT7</accession>
<sequence length="112" mass="11806">MDPTRQTTGDAINSTANEINEIETELQSLLSGNPNQLGGVDVAELLQRLTEANTMADSMESKIDNVLQNLDNLLSTLNGEDVADSKQAASTNAESGPETRIADNNDVSGNAS</sequence>
<dbReference type="AlphaFoldDB" id="A0A8H4QIT7"/>
<gene>
    <name evidence="3" type="ORF">D9613_004116</name>
</gene>
<protein>
    <submittedName>
        <fullName evidence="3">Uncharacterized protein</fullName>
    </submittedName>
</protein>
<comment type="caution">
    <text evidence="3">The sequence shown here is derived from an EMBL/GenBank/DDBJ whole genome shotgun (WGS) entry which is preliminary data.</text>
</comment>
<proteinExistence type="predicted"/>
<keyword evidence="4" id="KW-1185">Reference proteome</keyword>
<name>A0A8H4QIT7_9AGAR</name>
<feature type="coiled-coil region" evidence="1">
    <location>
        <begin position="42"/>
        <end position="76"/>
    </location>
</feature>